<evidence type="ECO:0000313" key="3">
    <source>
        <dbReference type="Proteomes" id="UP000321567"/>
    </source>
</evidence>
<dbReference type="InterPro" id="IPR007460">
    <property type="entry name" value="BrnT_toxin"/>
</dbReference>
<accession>A0A512H3N6</accession>
<dbReference type="Proteomes" id="UP000321567">
    <property type="component" value="Unassembled WGS sequence"/>
</dbReference>
<dbReference type="AlphaFoldDB" id="A0A512H3N6"/>
<proteinExistence type="predicted"/>
<dbReference type="Pfam" id="PF04365">
    <property type="entry name" value="BrnT_toxin"/>
    <property type="match status" value="1"/>
</dbReference>
<sequence length="108" mass="12351">MLPFEWDPQKNEINTSKHFIDFNDAKTIFFNFYINSTSKKESSEPRWIAVGDINGIIIAVVYTYRGEKIRIISARKARTDEKTRYFAERDAASRDGKDRLGPAGGDDG</sequence>
<protein>
    <submittedName>
        <fullName evidence="2">Membrane protein</fullName>
    </submittedName>
</protein>
<dbReference type="RefSeq" id="WP_246135334.1">
    <property type="nucleotide sequence ID" value="NZ_BJZO01000003.1"/>
</dbReference>
<reference evidence="2 3" key="1">
    <citation type="submission" date="2019-07" db="EMBL/GenBank/DDBJ databases">
        <title>Whole genome shotgun sequence of Rhodospirillum oryzae NBRC 107573.</title>
        <authorList>
            <person name="Hosoyama A."/>
            <person name="Uohara A."/>
            <person name="Ohji S."/>
            <person name="Ichikawa N."/>
        </authorList>
    </citation>
    <scope>NUCLEOTIDE SEQUENCE [LARGE SCALE GENOMIC DNA]</scope>
    <source>
        <strain evidence="2 3">NBRC 107573</strain>
    </source>
</reference>
<evidence type="ECO:0000313" key="2">
    <source>
        <dbReference type="EMBL" id="GEO80079.1"/>
    </source>
</evidence>
<feature type="region of interest" description="Disordered" evidence="1">
    <location>
        <begin position="81"/>
        <end position="108"/>
    </location>
</feature>
<organism evidence="2 3">
    <name type="scientific">Pararhodospirillum oryzae</name>
    <dbReference type="NCBI Taxonomy" id="478448"/>
    <lineage>
        <taxon>Bacteria</taxon>
        <taxon>Pseudomonadati</taxon>
        <taxon>Pseudomonadota</taxon>
        <taxon>Alphaproteobacteria</taxon>
        <taxon>Rhodospirillales</taxon>
        <taxon>Rhodospirillaceae</taxon>
        <taxon>Pararhodospirillum</taxon>
    </lineage>
</organism>
<dbReference type="Gene3D" id="3.10.450.530">
    <property type="entry name" value="Ribonuclease toxin, BrnT, of type II toxin-antitoxin system"/>
    <property type="match status" value="1"/>
</dbReference>
<gene>
    <name evidence="2" type="ORF">ROR02_02100</name>
</gene>
<feature type="compositionally biased region" description="Basic and acidic residues" evidence="1">
    <location>
        <begin position="81"/>
        <end position="100"/>
    </location>
</feature>
<evidence type="ECO:0000256" key="1">
    <source>
        <dbReference type="SAM" id="MobiDB-lite"/>
    </source>
</evidence>
<keyword evidence="3" id="KW-1185">Reference proteome</keyword>
<name>A0A512H3N6_9PROT</name>
<comment type="caution">
    <text evidence="2">The sequence shown here is derived from an EMBL/GenBank/DDBJ whole genome shotgun (WGS) entry which is preliminary data.</text>
</comment>
<dbReference type="InterPro" id="IPR038573">
    <property type="entry name" value="BrnT_sf"/>
</dbReference>
<dbReference type="EMBL" id="BJZO01000003">
    <property type="protein sequence ID" value="GEO80079.1"/>
    <property type="molecule type" value="Genomic_DNA"/>
</dbReference>